<reference evidence="2" key="1">
    <citation type="submission" date="2001-10" db="EMBL/GenBank/DDBJ databases">
        <authorList>
            <person name="Stapleton M."/>
            <person name="Brokstein P."/>
            <person name="Hong L."/>
            <person name="Agbayani A."/>
            <person name="Carlson J."/>
            <person name="Champe M."/>
            <person name="Chavez C."/>
            <person name="Dorsett V."/>
            <person name="Farfan D."/>
            <person name="Frise E."/>
            <person name="George R."/>
            <person name="Gonzalez M."/>
            <person name="Guarin H."/>
            <person name="Li P."/>
            <person name="Liao G."/>
            <person name="Miranda A."/>
            <person name="Mungall C.J."/>
            <person name="Nunoo J."/>
            <person name="Pacleb J."/>
            <person name="Paragas V."/>
            <person name="Park S."/>
            <person name="Phouanenavong S."/>
            <person name="Wan K."/>
            <person name="Yu C."/>
            <person name="Lewis S.E."/>
            <person name="Rubin G.M."/>
            <person name="Celniker S."/>
        </authorList>
    </citation>
    <scope>NUCLEOTIDE SEQUENCE</scope>
    <source>
        <strain evidence="2">Berkeley</strain>
    </source>
</reference>
<organism evidence="2">
    <name type="scientific">Drosophila melanogaster</name>
    <name type="common">Fruit fly</name>
    <dbReference type="NCBI Taxonomy" id="7227"/>
    <lineage>
        <taxon>Eukaryota</taxon>
        <taxon>Metazoa</taxon>
        <taxon>Ecdysozoa</taxon>
        <taxon>Arthropoda</taxon>
        <taxon>Hexapoda</taxon>
        <taxon>Insecta</taxon>
        <taxon>Pterygota</taxon>
        <taxon>Neoptera</taxon>
        <taxon>Endopterygota</taxon>
        <taxon>Diptera</taxon>
        <taxon>Brachycera</taxon>
        <taxon>Muscomorpha</taxon>
        <taxon>Ephydroidea</taxon>
        <taxon>Drosophilidae</taxon>
        <taxon>Drosophila</taxon>
        <taxon>Sophophora</taxon>
    </lineage>
</organism>
<name>Q95RQ0_DROME</name>
<protein>
    <submittedName>
        <fullName evidence="2">LD16711p</fullName>
    </submittedName>
</protein>
<sequence>MCFARLLIIPLVAHMQSNSAALSDRLGSVPPCAGHREAKQPNKWVTHCSHIFWLWRNSKTFQFSAIDITFVHCLLS</sequence>
<accession>Q95RQ0</accession>
<dbReference type="EMBL" id="AY061224">
    <property type="protein sequence ID" value="AAL28772.1"/>
    <property type="molecule type" value="mRNA"/>
</dbReference>
<proteinExistence type="evidence at transcript level"/>
<keyword evidence="1" id="KW-0732">Signal</keyword>
<feature type="chain" id="PRO_5004321281" evidence="1">
    <location>
        <begin position="22"/>
        <end position="76"/>
    </location>
</feature>
<evidence type="ECO:0000313" key="2">
    <source>
        <dbReference type="EMBL" id="AAL28772.1"/>
    </source>
</evidence>
<evidence type="ECO:0000256" key="1">
    <source>
        <dbReference type="SAM" id="SignalP"/>
    </source>
</evidence>
<feature type="signal peptide" evidence="1">
    <location>
        <begin position="1"/>
        <end position="21"/>
    </location>
</feature>
<dbReference type="AlphaFoldDB" id="Q95RQ0"/>